<keyword evidence="5" id="KW-0931">ER-Golgi transport</keyword>
<proteinExistence type="inferred from homology"/>
<organism evidence="12 13">
    <name type="scientific">Muraenolepis orangiensis</name>
    <name type="common">Patagonian moray cod</name>
    <dbReference type="NCBI Taxonomy" id="630683"/>
    <lineage>
        <taxon>Eukaryota</taxon>
        <taxon>Metazoa</taxon>
        <taxon>Chordata</taxon>
        <taxon>Craniata</taxon>
        <taxon>Vertebrata</taxon>
        <taxon>Euteleostomi</taxon>
        <taxon>Actinopterygii</taxon>
        <taxon>Neopterygii</taxon>
        <taxon>Teleostei</taxon>
        <taxon>Neoteleostei</taxon>
        <taxon>Acanthomorphata</taxon>
        <taxon>Zeiogadaria</taxon>
        <taxon>Gadariae</taxon>
        <taxon>Gadiformes</taxon>
        <taxon>Muraenolepidoidei</taxon>
        <taxon>Muraenolepididae</taxon>
        <taxon>Muraenolepis</taxon>
    </lineage>
</organism>
<keyword evidence="6 10" id="KW-1133">Transmembrane helix</keyword>
<keyword evidence="13" id="KW-1185">Reference proteome</keyword>
<keyword evidence="8 10" id="KW-0472">Membrane</keyword>
<dbReference type="PANTHER" id="PTHR12825:SF0">
    <property type="entry name" value="VESICLE TRANSPORT PROTEIN SEC20"/>
    <property type="match status" value="1"/>
</dbReference>
<dbReference type="AlphaFoldDB" id="A0A9Q0DKP8"/>
<name>A0A9Q0DKP8_9TELE</name>
<evidence type="ECO:0000256" key="5">
    <source>
        <dbReference type="ARBA" id="ARBA00022892"/>
    </source>
</evidence>
<keyword evidence="2" id="KW-0813">Transport</keyword>
<dbReference type="EMBL" id="JANIIK010000115">
    <property type="protein sequence ID" value="KAJ3589351.1"/>
    <property type="molecule type" value="Genomic_DNA"/>
</dbReference>
<evidence type="ECO:0000256" key="6">
    <source>
        <dbReference type="ARBA" id="ARBA00022989"/>
    </source>
</evidence>
<evidence type="ECO:0000313" key="12">
    <source>
        <dbReference type="EMBL" id="KAJ3589351.1"/>
    </source>
</evidence>
<accession>A0A9Q0DKP8</accession>
<dbReference type="InterPro" id="IPR005606">
    <property type="entry name" value="Sec20"/>
</dbReference>
<comment type="similarity">
    <text evidence="9">Belongs to the SEC20 family.</text>
</comment>
<dbReference type="GO" id="GO:0006890">
    <property type="term" value="P:retrograde vesicle-mediated transport, Golgi to endoplasmic reticulum"/>
    <property type="evidence" value="ECO:0007669"/>
    <property type="project" value="InterPro"/>
</dbReference>
<evidence type="ECO:0000256" key="2">
    <source>
        <dbReference type="ARBA" id="ARBA00022448"/>
    </source>
</evidence>
<evidence type="ECO:0000256" key="3">
    <source>
        <dbReference type="ARBA" id="ARBA00022692"/>
    </source>
</evidence>
<feature type="domain" description="Sec20 C-terminal" evidence="11">
    <location>
        <begin position="73"/>
        <end position="155"/>
    </location>
</feature>
<keyword evidence="7" id="KW-0175">Coiled coil</keyword>
<comment type="caution">
    <text evidence="12">The sequence shown here is derived from an EMBL/GenBank/DDBJ whole genome shotgun (WGS) entry which is preliminary data.</text>
</comment>
<protein>
    <recommendedName>
        <fullName evidence="11">Sec20 C-terminal domain-containing protein</fullName>
    </recommendedName>
</protein>
<evidence type="ECO:0000259" key="11">
    <source>
        <dbReference type="Pfam" id="PF03908"/>
    </source>
</evidence>
<dbReference type="Pfam" id="PF03908">
    <property type="entry name" value="Sec20"/>
    <property type="match status" value="1"/>
</dbReference>
<dbReference type="Proteomes" id="UP001148018">
    <property type="component" value="Unassembled WGS sequence"/>
</dbReference>
<evidence type="ECO:0000256" key="9">
    <source>
        <dbReference type="ARBA" id="ARBA00037934"/>
    </source>
</evidence>
<evidence type="ECO:0000256" key="1">
    <source>
        <dbReference type="ARBA" id="ARBA00004163"/>
    </source>
</evidence>
<comment type="subcellular location">
    <subcellularLocation>
        <location evidence="1">Endoplasmic reticulum membrane</location>
        <topology evidence="1">Single-pass type IV membrane protein</topology>
    </subcellularLocation>
</comment>
<dbReference type="GO" id="GO:0005484">
    <property type="term" value="F:SNAP receptor activity"/>
    <property type="evidence" value="ECO:0007669"/>
    <property type="project" value="InterPro"/>
</dbReference>
<feature type="transmembrane region" description="Helical" evidence="10">
    <location>
        <begin position="134"/>
        <end position="151"/>
    </location>
</feature>
<sequence>MSREQDKETDRLAIQVETESQRKQMLSNQTAWRKANLACKLAIDGVEKDQLLDPGASSTVRHRKATKESLVHTSSDITESLMSISRMMAEQVHHINSSKTVQDTNEEFRSMTGTIHLGRKLILKYNRRELTDKLLIFLALALFLATVLYILKKRLFPFI</sequence>
<gene>
    <name evidence="12" type="ORF">NHX12_010196</name>
</gene>
<evidence type="ECO:0000313" key="13">
    <source>
        <dbReference type="Proteomes" id="UP001148018"/>
    </source>
</evidence>
<dbReference type="InterPro" id="IPR056173">
    <property type="entry name" value="Sec20_C"/>
</dbReference>
<keyword evidence="4" id="KW-0256">Endoplasmic reticulum</keyword>
<dbReference type="GO" id="GO:0005789">
    <property type="term" value="C:endoplasmic reticulum membrane"/>
    <property type="evidence" value="ECO:0007669"/>
    <property type="project" value="UniProtKB-SubCell"/>
</dbReference>
<dbReference type="PANTHER" id="PTHR12825">
    <property type="entry name" value="BNIP1-RELATED"/>
    <property type="match status" value="1"/>
</dbReference>
<evidence type="ECO:0000256" key="7">
    <source>
        <dbReference type="ARBA" id="ARBA00023054"/>
    </source>
</evidence>
<evidence type="ECO:0000256" key="8">
    <source>
        <dbReference type="ARBA" id="ARBA00023136"/>
    </source>
</evidence>
<evidence type="ECO:0000256" key="4">
    <source>
        <dbReference type="ARBA" id="ARBA00022824"/>
    </source>
</evidence>
<reference evidence="12" key="1">
    <citation type="submission" date="2022-07" db="EMBL/GenBank/DDBJ databases">
        <title>Chromosome-level genome of Muraenolepis orangiensis.</title>
        <authorList>
            <person name="Kim J."/>
        </authorList>
    </citation>
    <scope>NUCLEOTIDE SEQUENCE</scope>
    <source>
        <strain evidence="12">KU_S4_2022</strain>
        <tissue evidence="12">Muscle</tissue>
    </source>
</reference>
<keyword evidence="3 10" id="KW-0812">Transmembrane</keyword>
<evidence type="ECO:0000256" key="10">
    <source>
        <dbReference type="SAM" id="Phobius"/>
    </source>
</evidence>
<dbReference type="OrthoDB" id="46868at2759"/>
<dbReference type="GO" id="GO:0031201">
    <property type="term" value="C:SNARE complex"/>
    <property type="evidence" value="ECO:0007669"/>
    <property type="project" value="TreeGrafter"/>
</dbReference>